<evidence type="ECO:0000313" key="10">
    <source>
        <dbReference type="EMBL" id="CAL1615798.1"/>
    </source>
</evidence>
<keyword evidence="11" id="KW-1185">Reference proteome</keyword>
<evidence type="ECO:0000259" key="9">
    <source>
        <dbReference type="SMART" id="SM00479"/>
    </source>
</evidence>
<dbReference type="InterPro" id="IPR036397">
    <property type="entry name" value="RNaseH_sf"/>
</dbReference>
<evidence type="ECO:0000256" key="5">
    <source>
        <dbReference type="ARBA" id="ARBA00022839"/>
    </source>
</evidence>
<accession>A0AAV2MQR4</accession>
<reference evidence="10 11" key="1">
    <citation type="submission" date="2024-04" db="EMBL/GenBank/DDBJ databases">
        <authorList>
            <person name="Waldvogel A.-M."/>
            <person name="Schoenle A."/>
        </authorList>
    </citation>
    <scope>NUCLEOTIDE SEQUENCE [LARGE SCALE GENOMIC DNA]</scope>
</reference>
<evidence type="ECO:0000256" key="8">
    <source>
        <dbReference type="SAM" id="MobiDB-lite"/>
    </source>
</evidence>
<dbReference type="InterPro" id="IPR031736">
    <property type="entry name" value="REXO1-like_dom"/>
</dbReference>
<keyword evidence="6" id="KW-0539">Nucleus</keyword>
<feature type="compositionally biased region" description="Low complexity" evidence="8">
    <location>
        <begin position="112"/>
        <end position="121"/>
    </location>
</feature>
<dbReference type="FunFam" id="3.30.420.10:FF:000019">
    <property type="entry name" value="RNA exonuclease NEF-sp"/>
    <property type="match status" value="1"/>
</dbReference>
<dbReference type="PANTHER" id="PTHR12801:SF152">
    <property type="entry name" value="EXONUCLEASE DOMAIN-CONTAINING PROTEIN"/>
    <property type="match status" value="1"/>
</dbReference>
<organism evidence="10 11">
    <name type="scientific">Knipowitschia caucasica</name>
    <name type="common">Caucasian dwarf goby</name>
    <name type="synonym">Pomatoschistus caucasicus</name>
    <dbReference type="NCBI Taxonomy" id="637954"/>
    <lineage>
        <taxon>Eukaryota</taxon>
        <taxon>Metazoa</taxon>
        <taxon>Chordata</taxon>
        <taxon>Craniata</taxon>
        <taxon>Vertebrata</taxon>
        <taxon>Euteleostomi</taxon>
        <taxon>Actinopterygii</taxon>
        <taxon>Neopterygii</taxon>
        <taxon>Teleostei</taxon>
        <taxon>Neoteleostei</taxon>
        <taxon>Acanthomorphata</taxon>
        <taxon>Gobiaria</taxon>
        <taxon>Gobiiformes</taxon>
        <taxon>Gobioidei</taxon>
        <taxon>Gobiidae</taxon>
        <taxon>Gobiinae</taxon>
        <taxon>Knipowitschia</taxon>
    </lineage>
</organism>
<evidence type="ECO:0000256" key="7">
    <source>
        <dbReference type="SAM" id="Coils"/>
    </source>
</evidence>
<feature type="compositionally biased region" description="Acidic residues" evidence="8">
    <location>
        <begin position="128"/>
        <end position="141"/>
    </location>
</feature>
<dbReference type="Pfam" id="PF15870">
    <property type="entry name" value="EloA-BP1"/>
    <property type="match status" value="2"/>
</dbReference>
<gene>
    <name evidence="10" type="ORF">KC01_LOCUS41678</name>
</gene>
<dbReference type="Gene3D" id="3.30.420.10">
    <property type="entry name" value="Ribonuclease H-like superfamily/Ribonuclease H"/>
    <property type="match status" value="1"/>
</dbReference>
<keyword evidence="5" id="KW-0269">Exonuclease</keyword>
<evidence type="ECO:0000256" key="4">
    <source>
        <dbReference type="ARBA" id="ARBA00022801"/>
    </source>
</evidence>
<dbReference type="Pfam" id="PF00929">
    <property type="entry name" value="RNase_T"/>
    <property type="match status" value="1"/>
</dbReference>
<keyword evidence="4" id="KW-0378">Hydrolase</keyword>
<dbReference type="GO" id="GO:0003676">
    <property type="term" value="F:nucleic acid binding"/>
    <property type="evidence" value="ECO:0007669"/>
    <property type="project" value="InterPro"/>
</dbReference>
<dbReference type="InterPro" id="IPR013520">
    <property type="entry name" value="Ribonucl_H"/>
</dbReference>
<dbReference type="SMART" id="SM00479">
    <property type="entry name" value="EXOIII"/>
    <property type="match status" value="1"/>
</dbReference>
<protein>
    <recommendedName>
        <fullName evidence="9">Exonuclease domain-containing protein</fullName>
    </recommendedName>
</protein>
<evidence type="ECO:0000256" key="6">
    <source>
        <dbReference type="ARBA" id="ARBA00023242"/>
    </source>
</evidence>
<feature type="region of interest" description="Disordered" evidence="8">
    <location>
        <begin position="112"/>
        <end position="141"/>
    </location>
</feature>
<evidence type="ECO:0000313" key="11">
    <source>
        <dbReference type="Proteomes" id="UP001497482"/>
    </source>
</evidence>
<dbReference type="Proteomes" id="UP001497482">
    <property type="component" value="Chromosome 9"/>
</dbReference>
<evidence type="ECO:0000256" key="3">
    <source>
        <dbReference type="ARBA" id="ARBA00022722"/>
    </source>
</evidence>
<keyword evidence="7" id="KW-0175">Coiled coil</keyword>
<dbReference type="EMBL" id="OZ035831">
    <property type="protein sequence ID" value="CAL1615798.1"/>
    <property type="molecule type" value="Genomic_DNA"/>
</dbReference>
<evidence type="ECO:0000256" key="1">
    <source>
        <dbReference type="ARBA" id="ARBA00004123"/>
    </source>
</evidence>
<name>A0AAV2MQR4_KNICA</name>
<dbReference type="AlphaFoldDB" id="A0AAV2MQR4"/>
<feature type="domain" description="Exonuclease" evidence="9">
    <location>
        <begin position="621"/>
        <end position="780"/>
    </location>
</feature>
<dbReference type="GO" id="GO:0004527">
    <property type="term" value="F:exonuclease activity"/>
    <property type="evidence" value="ECO:0007669"/>
    <property type="project" value="UniProtKB-KW"/>
</dbReference>
<dbReference type="CDD" id="cd06145">
    <property type="entry name" value="REX1_like"/>
    <property type="match status" value="1"/>
</dbReference>
<dbReference type="SUPFAM" id="SSF53098">
    <property type="entry name" value="Ribonuclease H-like"/>
    <property type="match status" value="1"/>
</dbReference>
<sequence>MFPSGGLFSQFNCYLFEDALCERPHCVFKHAREKQEKAICDTPEKSTIDFAAPEVATAELEWINQEIENVKHQVEEEQRRLSHYQINQASEMKESYPSKSKVIRKHFVKDSSLSGSSAVGSKPKNSEDELNYSDMDVSESDPDEECYRIYMEANFDEKTPDEIVHNGVAEKGGACSQAVQGKRFAHEAKVTERPVAKLRPQPQVLVPLREPTPSVSAQALPMMRRVEQRASRLTASIKTVQALVPKGETAAQGTQAGPCSAPTKPAPYVNYIPLGATVIDVGNNLHLVLPEGTFPVSDSSGQVTSVLTPITPVKTHHVSSVQTPVVPVKTLHIASKQAYYPSAQTQQRRNAQPVIIPPLARKPVMALTSSPSSASVVKPVSTKRKLKQQCETVKVPHDIRQSYVNKFTEEFLKTTTNVNEAFEKALAEERTVYNRSINKLKYLSVAVNALKRLRNQNCEAVEENDQCSQKMKGNIPLNHSLLNGKGVFMLYECLKDYVLTEDRLIERNFPLLNPEKPGSAIFFADNKKSILDPLRKICCRCGATYAVSLTGKHVRKEECTYHYGKGVENKVPGGVETRYSCCQGVMGSPGCQVFKLHVCNSISMDGFVSTAPKETDKTCPGVFSLNCEMCYTIHGLELSRVTVVNSSLQIVYDTFVRPQNEVIDYNTRFSGISQEDIVQHCHQLKEVQDTLLSFISADTVLIGHSLETDLSVLKLLHGTVVDTSVVFPHRLGPPHKLSLQSLTAEYLRKIIQESVCGHDTAEDAMACMELMIWKAKEDGKLKKT</sequence>
<dbReference type="InterPro" id="IPR047021">
    <property type="entry name" value="REXO1/3/4-like"/>
</dbReference>
<dbReference type="PANTHER" id="PTHR12801">
    <property type="entry name" value="RNA EXONUCLEASE REXO1 / RECO3 FAMILY MEMBER-RELATED"/>
    <property type="match status" value="1"/>
</dbReference>
<keyword evidence="3" id="KW-0540">Nuclease</keyword>
<comment type="subcellular location">
    <subcellularLocation>
        <location evidence="1">Nucleus</location>
    </subcellularLocation>
</comment>
<dbReference type="GO" id="GO:0005634">
    <property type="term" value="C:nucleus"/>
    <property type="evidence" value="ECO:0007669"/>
    <property type="project" value="UniProtKB-SubCell"/>
</dbReference>
<dbReference type="InterPro" id="IPR034922">
    <property type="entry name" value="REX1-like_exo"/>
</dbReference>
<evidence type="ECO:0000256" key="2">
    <source>
        <dbReference type="ARBA" id="ARBA00006357"/>
    </source>
</evidence>
<comment type="similarity">
    <text evidence="2">Belongs to the REXO1/REXO3 family.</text>
</comment>
<proteinExistence type="inferred from homology"/>
<dbReference type="InterPro" id="IPR012337">
    <property type="entry name" value="RNaseH-like_sf"/>
</dbReference>
<feature type="coiled-coil region" evidence="7">
    <location>
        <begin position="60"/>
        <end position="87"/>
    </location>
</feature>